<dbReference type="EC" id="2.7.7.7" evidence="1"/>
<dbReference type="GO" id="GO:0008408">
    <property type="term" value="F:3'-5' exonuclease activity"/>
    <property type="evidence" value="ECO:0007669"/>
    <property type="project" value="TreeGrafter"/>
</dbReference>
<comment type="catalytic activity">
    <reaction evidence="4">
        <text>DNA(n) + a 2'-deoxyribonucleoside 5'-triphosphate = DNA(n+1) + diphosphate</text>
        <dbReference type="Rhea" id="RHEA:22508"/>
        <dbReference type="Rhea" id="RHEA-COMP:17339"/>
        <dbReference type="Rhea" id="RHEA-COMP:17340"/>
        <dbReference type="ChEBI" id="CHEBI:33019"/>
        <dbReference type="ChEBI" id="CHEBI:61560"/>
        <dbReference type="ChEBI" id="CHEBI:173112"/>
        <dbReference type="EC" id="2.7.7.7"/>
    </reaction>
</comment>
<dbReference type="RefSeq" id="WP_077932021.1">
    <property type="nucleotide sequence ID" value="NZ_CP014688.1"/>
</dbReference>
<proteinExistence type="predicted"/>
<dbReference type="Gene3D" id="3.30.420.10">
    <property type="entry name" value="Ribonuclease H-like superfamily/Ribonuclease H"/>
    <property type="match status" value="1"/>
</dbReference>
<dbReference type="InterPro" id="IPR012337">
    <property type="entry name" value="RNaseH-like_sf"/>
</dbReference>
<dbReference type="InterPro" id="IPR036397">
    <property type="entry name" value="RNaseH_sf"/>
</dbReference>
<evidence type="ECO:0000256" key="3">
    <source>
        <dbReference type="ARBA" id="ARBA00026073"/>
    </source>
</evidence>
<sequence>MNRVGSVSPSGRELITDTETTGLSADDRVIELAMIELQDKIPTGRTLHMYFNPGRPVPEAATRIHHITDEFLADKPTFGSQLPAILAFAGTSPIVAHNALFDKGKMNYEMELLNHEAFQNEFIDTLKIAQEKYRNADNSLNGLCRRFGISLEKRDREGHNALLDCQLLAQCYEELTVGRNKKLKLVQHTSTEASHITQTASNIARRNLREDRGIGRPSTSEIQTWQSFRKKTGLPELSL</sequence>
<dbReference type="Pfam" id="PF00929">
    <property type="entry name" value="RNase_T"/>
    <property type="match status" value="1"/>
</dbReference>
<protein>
    <recommendedName>
        <fullName evidence="1">DNA-directed DNA polymerase</fullName>
        <ecNumber evidence="1">2.7.7.7</ecNumber>
    </recommendedName>
</protein>
<dbReference type="PANTHER" id="PTHR30231:SF41">
    <property type="entry name" value="DNA POLYMERASE III SUBUNIT EPSILON"/>
    <property type="match status" value="1"/>
</dbReference>
<comment type="subunit">
    <text evidence="3">DNA polymerase III contains a core (composed of alpha, epsilon and theta chains) that associates with a tau subunit. This core dimerizes to form the POLIII' complex. PolIII' associates with the gamma complex (composed of gamma, delta, delta', psi and chi chains) and with the beta chain to form the complete DNA polymerase III complex.</text>
</comment>
<evidence type="ECO:0000313" key="8">
    <source>
        <dbReference type="Proteomes" id="UP000189055"/>
    </source>
</evidence>
<accession>A0A1U9LIW2</accession>
<dbReference type="InterPro" id="IPR013520">
    <property type="entry name" value="Ribonucl_H"/>
</dbReference>
<dbReference type="SMART" id="SM00479">
    <property type="entry name" value="EXOIII"/>
    <property type="match status" value="1"/>
</dbReference>
<feature type="region of interest" description="Disordered" evidence="5">
    <location>
        <begin position="1"/>
        <end position="20"/>
    </location>
</feature>
<keyword evidence="7" id="KW-0614">Plasmid</keyword>
<evidence type="ECO:0000259" key="6">
    <source>
        <dbReference type="SMART" id="SM00479"/>
    </source>
</evidence>
<evidence type="ECO:0000256" key="1">
    <source>
        <dbReference type="ARBA" id="ARBA00012417"/>
    </source>
</evidence>
<dbReference type="Proteomes" id="UP000189055">
    <property type="component" value="Plasmid pAC1084_1"/>
</dbReference>
<gene>
    <name evidence="7" type="ORF">A0U91_15385</name>
</gene>
<dbReference type="PANTHER" id="PTHR30231">
    <property type="entry name" value="DNA POLYMERASE III SUBUNIT EPSILON"/>
    <property type="match status" value="1"/>
</dbReference>
<dbReference type="EMBL" id="CP014688">
    <property type="protein sequence ID" value="AQT06395.1"/>
    <property type="molecule type" value="Genomic_DNA"/>
</dbReference>
<dbReference type="SUPFAM" id="SSF53098">
    <property type="entry name" value="Ribonuclease H-like"/>
    <property type="match status" value="1"/>
</dbReference>
<feature type="domain" description="Exonuclease" evidence="6">
    <location>
        <begin position="12"/>
        <end position="181"/>
    </location>
</feature>
<organism evidence="7 8">
    <name type="scientific">Acetobacter persici</name>
    <dbReference type="NCBI Taxonomy" id="1076596"/>
    <lineage>
        <taxon>Bacteria</taxon>
        <taxon>Pseudomonadati</taxon>
        <taxon>Pseudomonadota</taxon>
        <taxon>Alphaproteobacteria</taxon>
        <taxon>Acetobacterales</taxon>
        <taxon>Acetobacteraceae</taxon>
        <taxon>Acetobacter</taxon>
    </lineage>
</organism>
<dbReference type="AlphaFoldDB" id="A0A1U9LIW2"/>
<dbReference type="KEGG" id="aper:A0U91_15385"/>
<dbReference type="GO" id="GO:0003677">
    <property type="term" value="F:DNA binding"/>
    <property type="evidence" value="ECO:0007669"/>
    <property type="project" value="InterPro"/>
</dbReference>
<dbReference type="InterPro" id="IPR006054">
    <property type="entry name" value="DnaQ"/>
</dbReference>
<reference evidence="7 8" key="1">
    <citation type="submission" date="2016-03" db="EMBL/GenBank/DDBJ databases">
        <title>Acetic acid bacteria sequencing.</title>
        <authorList>
            <person name="Brandt J."/>
            <person name="Jakob F."/>
            <person name="Vogel R.F."/>
        </authorList>
    </citation>
    <scope>NUCLEOTIDE SEQUENCE [LARGE SCALE GENOMIC DNA]</scope>
    <source>
        <strain evidence="7 8">TMW2.1084</strain>
        <plasmid evidence="8">pac1084_1</plasmid>
    </source>
</reference>
<dbReference type="FunFam" id="3.30.420.10:FF:000045">
    <property type="entry name" value="3'-5' exonuclease DinG"/>
    <property type="match status" value="1"/>
</dbReference>
<dbReference type="NCBIfam" id="TIGR00573">
    <property type="entry name" value="dnaq"/>
    <property type="match status" value="1"/>
</dbReference>
<dbReference type="GO" id="GO:0045004">
    <property type="term" value="P:DNA replication proofreading"/>
    <property type="evidence" value="ECO:0007669"/>
    <property type="project" value="TreeGrafter"/>
</dbReference>
<dbReference type="GO" id="GO:0005829">
    <property type="term" value="C:cytosol"/>
    <property type="evidence" value="ECO:0007669"/>
    <property type="project" value="TreeGrafter"/>
</dbReference>
<dbReference type="GO" id="GO:0003887">
    <property type="term" value="F:DNA-directed DNA polymerase activity"/>
    <property type="evidence" value="ECO:0007669"/>
    <property type="project" value="UniProtKB-EC"/>
</dbReference>
<evidence type="ECO:0000313" key="7">
    <source>
        <dbReference type="EMBL" id="AQT06395.1"/>
    </source>
</evidence>
<evidence type="ECO:0000256" key="5">
    <source>
        <dbReference type="SAM" id="MobiDB-lite"/>
    </source>
</evidence>
<evidence type="ECO:0000256" key="4">
    <source>
        <dbReference type="ARBA" id="ARBA00049244"/>
    </source>
</evidence>
<name>A0A1U9LIW2_9PROT</name>
<evidence type="ECO:0000256" key="2">
    <source>
        <dbReference type="ARBA" id="ARBA00025483"/>
    </source>
</evidence>
<comment type="function">
    <text evidence="2">DNA polymerase III is a complex, multichain enzyme responsible for most of the replicative synthesis in bacteria. The epsilon subunit contain the editing function and is a proofreading 3'-5' exonuclease.</text>
</comment>
<geneLocation type="plasmid" evidence="8">
    <name>pac1084_1</name>
</geneLocation>